<proteinExistence type="predicted"/>
<accession>A0A0A9HLR4</accession>
<protein>
    <submittedName>
        <fullName evidence="1">Uncharacterized protein</fullName>
    </submittedName>
</protein>
<sequence>MATCLVPGAMCLYLLRGKMSRWL</sequence>
<dbReference type="EMBL" id="GBRH01161107">
    <property type="protein sequence ID" value="JAE36789.1"/>
    <property type="molecule type" value="Transcribed_RNA"/>
</dbReference>
<reference evidence="1" key="1">
    <citation type="submission" date="2014-09" db="EMBL/GenBank/DDBJ databases">
        <authorList>
            <person name="Magalhaes I.L.F."/>
            <person name="Oliveira U."/>
            <person name="Santos F.R."/>
            <person name="Vidigal T.H.D.A."/>
            <person name="Brescovit A.D."/>
            <person name="Santos A.J."/>
        </authorList>
    </citation>
    <scope>NUCLEOTIDE SEQUENCE</scope>
    <source>
        <tissue evidence="1">Shoot tissue taken approximately 20 cm above the soil surface</tissue>
    </source>
</reference>
<dbReference type="AlphaFoldDB" id="A0A0A9HLR4"/>
<organism evidence="1">
    <name type="scientific">Arundo donax</name>
    <name type="common">Giant reed</name>
    <name type="synonym">Donax arundinaceus</name>
    <dbReference type="NCBI Taxonomy" id="35708"/>
    <lineage>
        <taxon>Eukaryota</taxon>
        <taxon>Viridiplantae</taxon>
        <taxon>Streptophyta</taxon>
        <taxon>Embryophyta</taxon>
        <taxon>Tracheophyta</taxon>
        <taxon>Spermatophyta</taxon>
        <taxon>Magnoliopsida</taxon>
        <taxon>Liliopsida</taxon>
        <taxon>Poales</taxon>
        <taxon>Poaceae</taxon>
        <taxon>PACMAD clade</taxon>
        <taxon>Arundinoideae</taxon>
        <taxon>Arundineae</taxon>
        <taxon>Arundo</taxon>
    </lineage>
</organism>
<reference evidence="1" key="2">
    <citation type="journal article" date="2015" name="Data Brief">
        <title>Shoot transcriptome of the giant reed, Arundo donax.</title>
        <authorList>
            <person name="Barrero R.A."/>
            <person name="Guerrero F.D."/>
            <person name="Moolhuijzen P."/>
            <person name="Goolsby J.A."/>
            <person name="Tidwell J."/>
            <person name="Bellgard S.E."/>
            <person name="Bellgard M.I."/>
        </authorList>
    </citation>
    <scope>NUCLEOTIDE SEQUENCE</scope>
    <source>
        <tissue evidence="1">Shoot tissue taken approximately 20 cm above the soil surface</tissue>
    </source>
</reference>
<name>A0A0A9HLR4_ARUDO</name>
<evidence type="ECO:0000313" key="1">
    <source>
        <dbReference type="EMBL" id="JAE36789.1"/>
    </source>
</evidence>